<comment type="caution">
    <text evidence="2">The sequence shown here is derived from an EMBL/GenBank/DDBJ whole genome shotgun (WGS) entry which is preliminary data.</text>
</comment>
<evidence type="ECO:0000313" key="3">
    <source>
        <dbReference type="Proteomes" id="UP000316167"/>
    </source>
</evidence>
<feature type="chain" id="PRO_5021980349" evidence="1">
    <location>
        <begin position="19"/>
        <end position="228"/>
    </location>
</feature>
<dbReference type="Proteomes" id="UP000316167">
    <property type="component" value="Unassembled WGS sequence"/>
</dbReference>
<name>A0A562SCU6_9BACT</name>
<evidence type="ECO:0000256" key="1">
    <source>
        <dbReference type="SAM" id="SignalP"/>
    </source>
</evidence>
<feature type="signal peptide" evidence="1">
    <location>
        <begin position="1"/>
        <end position="18"/>
    </location>
</feature>
<sequence length="228" mass="26689">MKYWLLIAAFFVSVNLFAQDPPAEMWVGVAVPVHFGKNDHWQWHNDAGYRTNGVSVLPHQALYRTGIRHFFNQHWNAAAGGALFFTRVSYKKEDNEFGQENRLWQEVVHQTDQQKTWRVQSRFRLEQRFFEATEVRAAFYATRFRYRSALVYAPTGKLQVQLADEYMQQLSNSKMKFNQNRIIGSLVCAMKKQTQLQFSYIWQYRSASSSQNIVAIIFQKSIGINGNN</sequence>
<reference evidence="2 3" key="1">
    <citation type="journal article" date="2015" name="Stand. Genomic Sci.">
        <title>Genomic Encyclopedia of Bacterial and Archaeal Type Strains, Phase III: the genomes of soil and plant-associated and newly described type strains.</title>
        <authorList>
            <person name="Whitman W.B."/>
            <person name="Woyke T."/>
            <person name="Klenk H.P."/>
            <person name="Zhou Y."/>
            <person name="Lilburn T.G."/>
            <person name="Beck B.J."/>
            <person name="De Vos P."/>
            <person name="Vandamme P."/>
            <person name="Eisen J.A."/>
            <person name="Garrity G."/>
            <person name="Hugenholtz P."/>
            <person name="Kyrpides N.C."/>
        </authorList>
    </citation>
    <scope>NUCLEOTIDE SEQUENCE [LARGE SCALE GENOMIC DNA]</scope>
    <source>
        <strain evidence="2 3">CGMCC 1.7271</strain>
    </source>
</reference>
<dbReference type="EMBL" id="VLLE01000006">
    <property type="protein sequence ID" value="TWI79149.1"/>
    <property type="molecule type" value="Genomic_DNA"/>
</dbReference>
<protein>
    <submittedName>
        <fullName evidence="2">Uncharacterized protein DUF2490</fullName>
    </submittedName>
</protein>
<proteinExistence type="predicted"/>
<dbReference type="Pfam" id="PF10677">
    <property type="entry name" value="DUF2490"/>
    <property type="match status" value="1"/>
</dbReference>
<keyword evidence="3" id="KW-1185">Reference proteome</keyword>
<organism evidence="2 3">
    <name type="scientific">Lacibacter cauensis</name>
    <dbReference type="NCBI Taxonomy" id="510947"/>
    <lineage>
        <taxon>Bacteria</taxon>
        <taxon>Pseudomonadati</taxon>
        <taxon>Bacteroidota</taxon>
        <taxon>Chitinophagia</taxon>
        <taxon>Chitinophagales</taxon>
        <taxon>Chitinophagaceae</taxon>
        <taxon>Lacibacter</taxon>
    </lineage>
</organism>
<dbReference type="InterPro" id="IPR019619">
    <property type="entry name" value="DUF2490"/>
</dbReference>
<accession>A0A562SCU6</accession>
<gene>
    <name evidence="2" type="ORF">IQ13_3551</name>
</gene>
<evidence type="ECO:0000313" key="2">
    <source>
        <dbReference type="EMBL" id="TWI79149.1"/>
    </source>
</evidence>
<keyword evidence="1" id="KW-0732">Signal</keyword>
<dbReference type="AlphaFoldDB" id="A0A562SCU6"/>